<name>A0ABD0Y2F8_UMBPY</name>
<dbReference type="EMBL" id="JAGEUA010000002">
    <property type="protein sequence ID" value="KAL1006807.1"/>
    <property type="molecule type" value="Genomic_DNA"/>
</dbReference>
<organism evidence="1 2">
    <name type="scientific">Umbra pygmaea</name>
    <name type="common">Eastern mudminnow</name>
    <dbReference type="NCBI Taxonomy" id="75934"/>
    <lineage>
        <taxon>Eukaryota</taxon>
        <taxon>Metazoa</taxon>
        <taxon>Chordata</taxon>
        <taxon>Craniata</taxon>
        <taxon>Vertebrata</taxon>
        <taxon>Euteleostomi</taxon>
        <taxon>Actinopterygii</taxon>
        <taxon>Neopterygii</taxon>
        <taxon>Teleostei</taxon>
        <taxon>Protacanthopterygii</taxon>
        <taxon>Esociformes</taxon>
        <taxon>Umbridae</taxon>
        <taxon>Umbra</taxon>
    </lineage>
</organism>
<proteinExistence type="predicted"/>
<evidence type="ECO:0000313" key="2">
    <source>
        <dbReference type="Proteomes" id="UP001557470"/>
    </source>
</evidence>
<dbReference type="AlphaFoldDB" id="A0ABD0Y2F8"/>
<accession>A0ABD0Y2F8</accession>
<dbReference type="Proteomes" id="UP001557470">
    <property type="component" value="Unassembled WGS sequence"/>
</dbReference>
<protein>
    <submittedName>
        <fullName evidence="1">Uncharacterized protein</fullName>
    </submittedName>
</protein>
<reference evidence="1 2" key="1">
    <citation type="submission" date="2024-06" db="EMBL/GenBank/DDBJ databases">
        <authorList>
            <person name="Pan Q."/>
            <person name="Wen M."/>
            <person name="Jouanno E."/>
            <person name="Zahm M."/>
            <person name="Klopp C."/>
            <person name="Cabau C."/>
            <person name="Louis A."/>
            <person name="Berthelot C."/>
            <person name="Parey E."/>
            <person name="Roest Crollius H."/>
            <person name="Montfort J."/>
            <person name="Robinson-Rechavi M."/>
            <person name="Bouchez O."/>
            <person name="Lampietro C."/>
            <person name="Lopez Roques C."/>
            <person name="Donnadieu C."/>
            <person name="Postlethwait J."/>
            <person name="Bobe J."/>
            <person name="Verreycken H."/>
            <person name="Guiguen Y."/>
        </authorList>
    </citation>
    <scope>NUCLEOTIDE SEQUENCE [LARGE SCALE GENOMIC DNA]</scope>
    <source>
        <strain evidence="1">Up_M1</strain>
        <tissue evidence="1">Testis</tissue>
    </source>
</reference>
<comment type="caution">
    <text evidence="1">The sequence shown here is derived from an EMBL/GenBank/DDBJ whole genome shotgun (WGS) entry which is preliminary data.</text>
</comment>
<sequence length="78" mass="9048">MFIIRQFIMHSLLCEERIQKDEGLFGNGQCGDTDDFLNPIDSLFVCGDGTVFCGWCVSGERLCFTPRRRHHAEDRFPY</sequence>
<evidence type="ECO:0000313" key="1">
    <source>
        <dbReference type="EMBL" id="KAL1006807.1"/>
    </source>
</evidence>
<keyword evidence="2" id="KW-1185">Reference proteome</keyword>
<gene>
    <name evidence="1" type="ORF">UPYG_G00077420</name>
</gene>